<proteinExistence type="predicted"/>
<sequence>MELHNMKKALLTGFAVLMLVMTLAFVSGSAEAQIPEPFDARVFFAPSYLSFADGEMGFKTGLEGRLLPGVNVIGEAGYYSYSDGSVAPLRVSAAYDLTPRLMLRDSEVSLLAGVGLYRISVDDDEFDDFDDDTTELDLHFGGKLEQAVGDRTSVRVDAMWITGVSDLDSSLEMSLGLGYNF</sequence>
<dbReference type="RefSeq" id="WP_143423019.1">
    <property type="nucleotide sequence ID" value="NZ_FNGO01000007.1"/>
</dbReference>
<dbReference type="EMBL" id="FNGO01000007">
    <property type="protein sequence ID" value="SDL66150.1"/>
    <property type="molecule type" value="Genomic_DNA"/>
</dbReference>
<evidence type="ECO:0000313" key="3">
    <source>
        <dbReference type="Proteomes" id="UP000199476"/>
    </source>
</evidence>
<feature type="signal peptide" evidence="1">
    <location>
        <begin position="1"/>
        <end position="32"/>
    </location>
</feature>
<keyword evidence="1" id="KW-0732">Signal</keyword>
<dbReference type="Gene3D" id="2.40.160.20">
    <property type="match status" value="1"/>
</dbReference>
<evidence type="ECO:0000313" key="2">
    <source>
        <dbReference type="EMBL" id="SDL66150.1"/>
    </source>
</evidence>
<name>A0A1G9LVU2_9FIRM</name>
<dbReference type="SUPFAM" id="SSF56925">
    <property type="entry name" value="OMPA-like"/>
    <property type="match status" value="1"/>
</dbReference>
<organism evidence="2 3">
    <name type="scientific">Halarsenatibacter silvermanii</name>
    <dbReference type="NCBI Taxonomy" id="321763"/>
    <lineage>
        <taxon>Bacteria</taxon>
        <taxon>Bacillati</taxon>
        <taxon>Bacillota</taxon>
        <taxon>Clostridia</taxon>
        <taxon>Halanaerobiales</taxon>
        <taxon>Halarsenatibacteraceae</taxon>
        <taxon>Halarsenatibacter</taxon>
    </lineage>
</organism>
<evidence type="ECO:0000256" key="1">
    <source>
        <dbReference type="SAM" id="SignalP"/>
    </source>
</evidence>
<dbReference type="Proteomes" id="UP000199476">
    <property type="component" value="Unassembled WGS sequence"/>
</dbReference>
<dbReference type="STRING" id="321763.SAMN04488692_10728"/>
<protein>
    <recommendedName>
        <fullName evidence="4">Outer membrane protein beta-barrel domain-containing protein</fullName>
    </recommendedName>
</protein>
<keyword evidence="3" id="KW-1185">Reference proteome</keyword>
<accession>A0A1G9LVU2</accession>
<reference evidence="2 3" key="1">
    <citation type="submission" date="2016-10" db="EMBL/GenBank/DDBJ databases">
        <authorList>
            <person name="de Groot N.N."/>
        </authorList>
    </citation>
    <scope>NUCLEOTIDE SEQUENCE [LARGE SCALE GENOMIC DNA]</scope>
    <source>
        <strain evidence="2 3">SLAS-1</strain>
    </source>
</reference>
<feature type="chain" id="PRO_5011461383" description="Outer membrane protein beta-barrel domain-containing protein" evidence="1">
    <location>
        <begin position="33"/>
        <end position="181"/>
    </location>
</feature>
<dbReference type="AlphaFoldDB" id="A0A1G9LVU2"/>
<evidence type="ECO:0008006" key="4">
    <source>
        <dbReference type="Google" id="ProtNLM"/>
    </source>
</evidence>
<dbReference type="InterPro" id="IPR011250">
    <property type="entry name" value="OMP/PagP_B-barrel"/>
</dbReference>
<gene>
    <name evidence="2" type="ORF">SAMN04488692_10728</name>
</gene>